<dbReference type="PANTHER" id="PTHR11361">
    <property type="entry name" value="DNA MISMATCH REPAIR PROTEIN MUTS FAMILY MEMBER"/>
    <property type="match status" value="1"/>
</dbReference>
<keyword evidence="2" id="KW-0067">ATP-binding</keyword>
<evidence type="ECO:0000256" key="2">
    <source>
        <dbReference type="ARBA" id="ARBA00022840"/>
    </source>
</evidence>
<keyword evidence="6" id="KW-1185">Reference proteome</keyword>
<evidence type="ECO:0000259" key="4">
    <source>
        <dbReference type="SMART" id="SM00534"/>
    </source>
</evidence>
<dbReference type="GO" id="GO:0006298">
    <property type="term" value="P:mismatch repair"/>
    <property type="evidence" value="ECO:0007669"/>
    <property type="project" value="InterPro"/>
</dbReference>
<dbReference type="PATRIC" id="fig|1429438.4.peg.5105"/>
<dbReference type="InterPro" id="IPR000432">
    <property type="entry name" value="DNA_mismatch_repair_MutS_C"/>
</dbReference>
<dbReference type="EMBL" id="AZHW01000792">
    <property type="protein sequence ID" value="ETW96398.1"/>
    <property type="molecule type" value="Genomic_DNA"/>
</dbReference>
<dbReference type="Pfam" id="PF00488">
    <property type="entry name" value="MutS_V"/>
    <property type="match status" value="1"/>
</dbReference>
<feature type="domain" description="DNA mismatch repair proteins mutS family" evidence="4">
    <location>
        <begin position="363"/>
        <end position="559"/>
    </location>
</feature>
<dbReference type="GO" id="GO:0005524">
    <property type="term" value="F:ATP binding"/>
    <property type="evidence" value="ECO:0007669"/>
    <property type="project" value="UniProtKB-KW"/>
</dbReference>
<organism evidence="5 6">
    <name type="scientific">Entotheonella factor</name>
    <dbReference type="NCBI Taxonomy" id="1429438"/>
    <lineage>
        <taxon>Bacteria</taxon>
        <taxon>Pseudomonadati</taxon>
        <taxon>Nitrospinota/Tectimicrobiota group</taxon>
        <taxon>Candidatus Tectimicrobiota</taxon>
        <taxon>Candidatus Entotheonellia</taxon>
        <taxon>Candidatus Entotheonellales</taxon>
        <taxon>Candidatus Entotheonellaceae</taxon>
        <taxon>Candidatus Entotheonella</taxon>
    </lineage>
</organism>
<evidence type="ECO:0000313" key="5">
    <source>
        <dbReference type="EMBL" id="ETW96398.1"/>
    </source>
</evidence>
<dbReference type="Proteomes" id="UP000019141">
    <property type="component" value="Unassembled WGS sequence"/>
</dbReference>
<keyword evidence="3" id="KW-0238">DNA-binding</keyword>
<dbReference type="GO" id="GO:0140664">
    <property type="term" value="F:ATP-dependent DNA damage sensor activity"/>
    <property type="evidence" value="ECO:0007669"/>
    <property type="project" value="InterPro"/>
</dbReference>
<dbReference type="GO" id="GO:0005829">
    <property type="term" value="C:cytosol"/>
    <property type="evidence" value="ECO:0007669"/>
    <property type="project" value="TreeGrafter"/>
</dbReference>
<accession>W4LE84</accession>
<name>W4LE84_ENTF1</name>
<dbReference type="PANTHER" id="PTHR11361:SF34">
    <property type="entry name" value="DNA MISMATCH REPAIR PROTEIN MSH1, MITOCHONDRIAL"/>
    <property type="match status" value="1"/>
</dbReference>
<proteinExistence type="predicted"/>
<sequence>METQPTLSLLWPYGVGRAKTWPLQSTCARDLELEHILSALAQYAPNRTVIKEVANQLCTDPAVLTYRQDVLEDLWQHRALADRLETLLPDISALDAYRSSVDRQRSTLEDVTWRLGELEQLVTCVSGLDEVFSQVGGQLRAQGWRILGDRVAQIAQDDVYLNLTRELPDMLETIRSKASVTIGINLDNRLRPVATTLLSVNDQPFTSSSFIDRLLGRQPKENYKGIGPLHSVAALEVERNPLGLDPQAQPINPMLVPLFRDLAKVLETVCRPIARTLRRYITLQSGFLAGVSGEMAFYLAAVRLMQQLQGHGLPLCRPEILPMAERICELQDGYNLNLALHLLDQTKVNDAVVKNDARMDKNGRIFILTGPNQGGKTTYVQMVGLCQILAQLGLWVPAAQARISPVDGIYTHYPIEESSAKATGRFGDEAQRLSHIFTEATRHSLILLNESLASTNSGESLYIAQDLVRVLRRMGARAIFATHLHELAADVTSLNEQAPGDSQVVSLVASRIESGADGTQRSYKIVEGQPMGRSYAREIASKYGIGYEQLMSRLQQRGVLE</sequence>
<evidence type="ECO:0000313" key="6">
    <source>
        <dbReference type="Proteomes" id="UP000019141"/>
    </source>
</evidence>
<dbReference type="HOGENOM" id="CLU_036487_1_0_7"/>
<dbReference type="Gene3D" id="3.40.50.300">
    <property type="entry name" value="P-loop containing nucleotide triphosphate hydrolases"/>
    <property type="match status" value="1"/>
</dbReference>
<gene>
    <name evidence="5" type="ORF">ETSY1_26735</name>
</gene>
<dbReference type="InterPro" id="IPR027417">
    <property type="entry name" value="P-loop_NTPase"/>
</dbReference>
<keyword evidence="1" id="KW-0547">Nucleotide-binding</keyword>
<dbReference type="SUPFAM" id="SSF52540">
    <property type="entry name" value="P-loop containing nucleoside triphosphate hydrolases"/>
    <property type="match status" value="1"/>
</dbReference>
<evidence type="ECO:0000256" key="1">
    <source>
        <dbReference type="ARBA" id="ARBA00022741"/>
    </source>
</evidence>
<evidence type="ECO:0000256" key="3">
    <source>
        <dbReference type="ARBA" id="ARBA00023125"/>
    </source>
</evidence>
<dbReference type="AlphaFoldDB" id="W4LE84"/>
<dbReference type="GO" id="GO:0030983">
    <property type="term" value="F:mismatched DNA binding"/>
    <property type="evidence" value="ECO:0007669"/>
    <property type="project" value="InterPro"/>
</dbReference>
<dbReference type="SMART" id="SM00534">
    <property type="entry name" value="MUTSac"/>
    <property type="match status" value="1"/>
</dbReference>
<dbReference type="InterPro" id="IPR045076">
    <property type="entry name" value="MutS"/>
</dbReference>
<comment type="caution">
    <text evidence="5">The sequence shown here is derived from an EMBL/GenBank/DDBJ whole genome shotgun (WGS) entry which is preliminary data.</text>
</comment>
<reference evidence="5 6" key="1">
    <citation type="journal article" date="2014" name="Nature">
        <title>An environmental bacterial taxon with a large and distinct metabolic repertoire.</title>
        <authorList>
            <person name="Wilson M.C."/>
            <person name="Mori T."/>
            <person name="Ruckert C."/>
            <person name="Uria A.R."/>
            <person name="Helf M.J."/>
            <person name="Takada K."/>
            <person name="Gernert C."/>
            <person name="Steffens U.A."/>
            <person name="Heycke N."/>
            <person name="Schmitt S."/>
            <person name="Rinke C."/>
            <person name="Helfrich E.J."/>
            <person name="Brachmann A.O."/>
            <person name="Gurgui C."/>
            <person name="Wakimoto T."/>
            <person name="Kracht M."/>
            <person name="Crusemann M."/>
            <person name="Hentschel U."/>
            <person name="Abe I."/>
            <person name="Matsunaga S."/>
            <person name="Kalinowski J."/>
            <person name="Takeyama H."/>
            <person name="Piel J."/>
        </authorList>
    </citation>
    <scope>NUCLEOTIDE SEQUENCE [LARGE SCALE GENOMIC DNA]</scope>
    <source>
        <strain evidence="6">TSY1</strain>
    </source>
</reference>
<protein>
    <recommendedName>
        <fullName evidence="4">DNA mismatch repair proteins mutS family domain-containing protein</fullName>
    </recommendedName>
</protein>